<name>A0A834YI56_TETSI</name>
<dbReference type="Pfam" id="PF07897">
    <property type="entry name" value="EAR"/>
    <property type="match status" value="1"/>
</dbReference>
<dbReference type="PANTHER" id="PTHR31413">
    <property type="entry name" value="AFP HOMOLOG 2"/>
    <property type="match status" value="1"/>
</dbReference>
<dbReference type="Proteomes" id="UP000655225">
    <property type="component" value="Unassembled WGS sequence"/>
</dbReference>
<evidence type="ECO:0000256" key="4">
    <source>
        <dbReference type="RuleBase" id="RU369029"/>
    </source>
</evidence>
<evidence type="ECO:0000256" key="3">
    <source>
        <dbReference type="ARBA" id="ARBA00023242"/>
    </source>
</evidence>
<gene>
    <name evidence="8" type="ORF">HHK36_027122</name>
</gene>
<dbReference type="PANTHER" id="PTHR31413:SF15">
    <property type="entry name" value="NINJA-FAMILY PROTEIN"/>
    <property type="match status" value="1"/>
</dbReference>
<dbReference type="GO" id="GO:0045892">
    <property type="term" value="P:negative regulation of DNA-templated transcription"/>
    <property type="evidence" value="ECO:0007669"/>
    <property type="project" value="TreeGrafter"/>
</dbReference>
<keyword evidence="9" id="KW-1185">Reference proteome</keyword>
<feature type="compositionally biased region" description="Low complexity" evidence="5">
    <location>
        <begin position="262"/>
        <end position="281"/>
    </location>
</feature>
<feature type="domain" description="Tify" evidence="7">
    <location>
        <begin position="417"/>
        <end position="454"/>
    </location>
</feature>
<evidence type="ECO:0000259" key="6">
    <source>
        <dbReference type="Pfam" id="PF07897"/>
    </source>
</evidence>
<comment type="subcellular location">
    <subcellularLocation>
        <location evidence="1 4">Nucleus</location>
    </subcellularLocation>
</comment>
<feature type="region of interest" description="Disordered" evidence="5">
    <location>
        <begin position="125"/>
        <end position="153"/>
    </location>
</feature>
<evidence type="ECO:0000313" key="9">
    <source>
        <dbReference type="Proteomes" id="UP000655225"/>
    </source>
</evidence>
<feature type="region of interest" description="Disordered" evidence="5">
    <location>
        <begin position="373"/>
        <end position="401"/>
    </location>
</feature>
<comment type="function">
    <text evidence="4">Acts as a negative regulator of abscisic acid (ABA) response.</text>
</comment>
<organism evidence="8 9">
    <name type="scientific">Tetracentron sinense</name>
    <name type="common">Spur-leaf</name>
    <dbReference type="NCBI Taxonomy" id="13715"/>
    <lineage>
        <taxon>Eukaryota</taxon>
        <taxon>Viridiplantae</taxon>
        <taxon>Streptophyta</taxon>
        <taxon>Embryophyta</taxon>
        <taxon>Tracheophyta</taxon>
        <taxon>Spermatophyta</taxon>
        <taxon>Magnoliopsida</taxon>
        <taxon>Trochodendrales</taxon>
        <taxon>Trochodendraceae</taxon>
        <taxon>Tetracentron</taxon>
    </lineage>
</organism>
<dbReference type="OMA" id="EKGMAMN"/>
<feature type="compositionally biased region" description="Polar residues" evidence="5">
    <location>
        <begin position="282"/>
        <end position="302"/>
    </location>
</feature>
<comment type="caution">
    <text evidence="8">The sequence shown here is derived from an EMBL/GenBank/DDBJ whole genome shotgun (WGS) entry which is preliminary data.</text>
</comment>
<proteinExistence type="inferred from homology"/>
<protein>
    <recommendedName>
        <fullName evidence="4">Ninja-family protein</fullName>
    </recommendedName>
    <alternativeName>
        <fullName evidence="4">ABI-binding protein</fullName>
    </alternativeName>
</protein>
<comment type="similarity">
    <text evidence="2 4">Belongs to the Ninja family.</text>
</comment>
<dbReference type="OrthoDB" id="667358at2759"/>
<dbReference type="GO" id="GO:0007165">
    <property type="term" value="P:signal transduction"/>
    <property type="evidence" value="ECO:0007669"/>
    <property type="project" value="InterPro"/>
</dbReference>
<keyword evidence="3 4" id="KW-0539">Nucleus</keyword>
<dbReference type="Pfam" id="PF16135">
    <property type="entry name" value="TDBD"/>
    <property type="match status" value="1"/>
</dbReference>
<evidence type="ECO:0000256" key="1">
    <source>
        <dbReference type="ARBA" id="ARBA00004123"/>
    </source>
</evidence>
<feature type="compositionally biased region" description="Basic and acidic residues" evidence="5">
    <location>
        <begin position="125"/>
        <end position="142"/>
    </location>
</feature>
<sequence length="460" mass="50400">MANDCAIVEMEEDEVELSLGLSMGGSFRKPAKSIQIQQKQKWVPSLGKMNADLKKDDQSLCRAGARAEFLDLQRKREIHALRRREARKKRDEKQQKKGICGGYVNGCSMDDKIWLQEHEFQARVRDREANRSERISKKEKSENGGSASSCVEDSDSQNANLILKNYQTLNQNPSAYASPPFPLVPMQYPLAPVQYVGFPYAMPCWALPGAAVGDDKNALRPVAFQSLWPFGPPPYQNSNLNCLSSCNSEQNSSKGGRIKQEQSSGSQGRSSSAFSSYHSRSQQGGSSSDARNHSSFSPSKQSQLNISEVNNVQGQSQHSASSHSLESTLNVDEVTNYTDKAISSNIAKSSSRKPEEEHVAVTEPVPIKCIREANGDRNKPHSQLPRTSSLPSMPCVSATGNGPNGKTVNGFLYKYTTTEVRIICDCHGSSFSPAEFVKHAGGSDISNPMRHIVMVPPAVG</sequence>
<dbReference type="EMBL" id="JABCRI010000020">
    <property type="protein sequence ID" value="KAF8388450.1"/>
    <property type="molecule type" value="Genomic_DNA"/>
</dbReference>
<dbReference type="InterPro" id="IPR012463">
    <property type="entry name" value="Ninja_motif"/>
</dbReference>
<accession>A0A834YI56</accession>
<feature type="region of interest" description="Disordered" evidence="5">
    <location>
        <begin position="251"/>
        <end position="302"/>
    </location>
</feature>
<dbReference type="InterPro" id="IPR031307">
    <property type="entry name" value="Ninja_fam"/>
</dbReference>
<reference evidence="8 9" key="1">
    <citation type="submission" date="2020-04" db="EMBL/GenBank/DDBJ databases">
        <title>Plant Genome Project.</title>
        <authorList>
            <person name="Zhang R.-G."/>
        </authorList>
    </citation>
    <scope>NUCLEOTIDE SEQUENCE [LARGE SCALE GENOMIC DNA]</scope>
    <source>
        <strain evidence="8">YNK0</strain>
        <tissue evidence="8">Leaf</tissue>
    </source>
</reference>
<evidence type="ECO:0000256" key="5">
    <source>
        <dbReference type="SAM" id="MobiDB-lite"/>
    </source>
</evidence>
<evidence type="ECO:0000256" key="2">
    <source>
        <dbReference type="ARBA" id="ARBA00006081"/>
    </source>
</evidence>
<feature type="compositionally biased region" description="Polar residues" evidence="5">
    <location>
        <begin position="143"/>
        <end position="153"/>
    </location>
</feature>
<dbReference type="GO" id="GO:0005634">
    <property type="term" value="C:nucleus"/>
    <property type="evidence" value="ECO:0007669"/>
    <property type="project" value="UniProtKB-SubCell"/>
</dbReference>
<dbReference type="AlphaFoldDB" id="A0A834YI56"/>
<evidence type="ECO:0000313" key="8">
    <source>
        <dbReference type="EMBL" id="KAF8388450.1"/>
    </source>
</evidence>
<evidence type="ECO:0000259" key="7">
    <source>
        <dbReference type="Pfam" id="PF16135"/>
    </source>
</evidence>
<feature type="domain" description="Ethylene-responsive binding factor-associated repression" evidence="6">
    <location>
        <begin position="11"/>
        <end position="29"/>
    </location>
</feature>
<dbReference type="InterPro" id="IPR032308">
    <property type="entry name" value="TDBD"/>
</dbReference>